<keyword evidence="1" id="KW-0479">Metal-binding</keyword>
<evidence type="ECO:0000313" key="7">
    <source>
        <dbReference type="Proteomes" id="UP000001194"/>
    </source>
</evidence>
<name>B0DD08_LACBS</name>
<evidence type="ECO:0000256" key="1">
    <source>
        <dbReference type="ARBA" id="ARBA00022723"/>
    </source>
</evidence>
<dbReference type="GeneID" id="6077507"/>
<dbReference type="Gene3D" id="6.10.140.2220">
    <property type="match status" value="1"/>
</dbReference>
<proteinExistence type="predicted"/>
<evidence type="ECO:0000256" key="2">
    <source>
        <dbReference type="ARBA" id="ARBA00022771"/>
    </source>
</evidence>
<gene>
    <name evidence="6" type="ORF">LACBIDRAFT_298517</name>
</gene>
<dbReference type="PROSITE" id="PS01360">
    <property type="entry name" value="ZF_MYND_1"/>
    <property type="match status" value="1"/>
</dbReference>
<dbReference type="EMBL" id="DS547104">
    <property type="protein sequence ID" value="EDR07391.1"/>
    <property type="molecule type" value="Genomic_DNA"/>
</dbReference>
<evidence type="ECO:0000256" key="3">
    <source>
        <dbReference type="ARBA" id="ARBA00022833"/>
    </source>
</evidence>
<sequence length="428" mass="48027">MDLTRSDILALLGCLKIALPKETTLSEGALKKRLSQALDAAQSFDKVIGLSTPIKPLDYGTWPSSSQPLSEALRRGNLMEATQNSMMGLTQEQRGMIPNSTKEEDTFTELRQILLNFGHRYDAGGRVFVLQDTQQESAIIVRLLDVRAIDDKSPLLVLLYKPVKPTPAKRLYDVISPFIAPSTAIISVSTTELERKMFLKLVSQNAKHVSSSYKPQRSPTESDFTLSVMLPLGPLNMHDLGKLNSNFGCELCGKREASKCTGCFSVVYCGKECQTADWKDHKKTCKTLKGGTWLTIHFERPPGFSTIMNRYDSPREQSLRTTVQSDADGPPPNIHSNKIFLVKMQSSLTLTSDADAQMLIYDRQRSFQAYWKKYGGSSGHDDFEVYRKAEREIAGGWQGIKMYRWARRVGDYELSVCFDRAPGTDPVW</sequence>
<feature type="domain" description="MYND-type" evidence="5">
    <location>
        <begin position="249"/>
        <end position="285"/>
    </location>
</feature>
<dbReference type="SUPFAM" id="SSF144232">
    <property type="entry name" value="HIT/MYND zinc finger-like"/>
    <property type="match status" value="1"/>
</dbReference>
<keyword evidence="7" id="KW-1185">Reference proteome</keyword>
<keyword evidence="3" id="KW-0862">Zinc</keyword>
<dbReference type="Pfam" id="PF01753">
    <property type="entry name" value="zf-MYND"/>
    <property type="match status" value="1"/>
</dbReference>
<evidence type="ECO:0000259" key="5">
    <source>
        <dbReference type="PROSITE" id="PS50865"/>
    </source>
</evidence>
<evidence type="ECO:0000313" key="6">
    <source>
        <dbReference type="EMBL" id="EDR07391.1"/>
    </source>
</evidence>
<reference evidence="6 7" key="1">
    <citation type="journal article" date="2008" name="Nature">
        <title>The genome of Laccaria bicolor provides insights into mycorrhizal symbiosis.</title>
        <authorList>
            <person name="Martin F."/>
            <person name="Aerts A."/>
            <person name="Ahren D."/>
            <person name="Brun A."/>
            <person name="Danchin E.G.J."/>
            <person name="Duchaussoy F."/>
            <person name="Gibon J."/>
            <person name="Kohler A."/>
            <person name="Lindquist E."/>
            <person name="Pereda V."/>
            <person name="Salamov A."/>
            <person name="Shapiro H.J."/>
            <person name="Wuyts J."/>
            <person name="Blaudez D."/>
            <person name="Buee M."/>
            <person name="Brokstein P."/>
            <person name="Canbaeck B."/>
            <person name="Cohen D."/>
            <person name="Courty P.E."/>
            <person name="Coutinho P.M."/>
            <person name="Delaruelle C."/>
            <person name="Detter J.C."/>
            <person name="Deveau A."/>
            <person name="DiFazio S."/>
            <person name="Duplessis S."/>
            <person name="Fraissinet-Tachet L."/>
            <person name="Lucic E."/>
            <person name="Frey-Klett P."/>
            <person name="Fourrey C."/>
            <person name="Feussner I."/>
            <person name="Gay G."/>
            <person name="Grimwood J."/>
            <person name="Hoegger P.J."/>
            <person name="Jain P."/>
            <person name="Kilaru S."/>
            <person name="Labbe J."/>
            <person name="Lin Y.C."/>
            <person name="Legue V."/>
            <person name="Le Tacon F."/>
            <person name="Marmeisse R."/>
            <person name="Melayah D."/>
            <person name="Montanini B."/>
            <person name="Muratet M."/>
            <person name="Nehls U."/>
            <person name="Niculita-Hirzel H."/>
            <person name="Oudot-Le Secq M.P."/>
            <person name="Peter M."/>
            <person name="Quesneville H."/>
            <person name="Rajashekar B."/>
            <person name="Reich M."/>
            <person name="Rouhier N."/>
            <person name="Schmutz J."/>
            <person name="Yin T."/>
            <person name="Chalot M."/>
            <person name="Henrissat B."/>
            <person name="Kuees U."/>
            <person name="Lucas S."/>
            <person name="Van de Peer Y."/>
            <person name="Podila G.K."/>
            <person name="Polle A."/>
            <person name="Pukkila P.J."/>
            <person name="Richardson P.M."/>
            <person name="Rouze P."/>
            <person name="Sanders I.R."/>
            <person name="Stajich J.E."/>
            <person name="Tunlid A."/>
            <person name="Tuskan G."/>
            <person name="Grigoriev I.V."/>
        </authorList>
    </citation>
    <scope>NUCLEOTIDE SEQUENCE [LARGE SCALE GENOMIC DNA]</scope>
    <source>
        <strain evidence="7">S238N-H82 / ATCC MYA-4686</strain>
    </source>
</reference>
<accession>B0DD08</accession>
<keyword evidence="2 4" id="KW-0863">Zinc-finger</keyword>
<protein>
    <submittedName>
        <fullName evidence="6">Predicted protein</fullName>
    </submittedName>
</protein>
<dbReference type="Proteomes" id="UP000001194">
    <property type="component" value="Unassembled WGS sequence"/>
</dbReference>
<dbReference type="RefSeq" id="XP_001881783.1">
    <property type="nucleotide sequence ID" value="XM_001881748.1"/>
</dbReference>
<dbReference type="AlphaFoldDB" id="B0DD08"/>
<dbReference type="KEGG" id="lbc:LACBIDRAFT_298517"/>
<dbReference type="HOGENOM" id="CLU_038729_0_0_1"/>
<dbReference type="OrthoDB" id="341421at2759"/>
<dbReference type="InterPro" id="IPR002893">
    <property type="entry name" value="Znf_MYND"/>
</dbReference>
<dbReference type="GO" id="GO:0008270">
    <property type="term" value="F:zinc ion binding"/>
    <property type="evidence" value="ECO:0007669"/>
    <property type="project" value="UniProtKB-KW"/>
</dbReference>
<dbReference type="InParanoid" id="B0DD08"/>
<dbReference type="PROSITE" id="PS50865">
    <property type="entry name" value="ZF_MYND_2"/>
    <property type="match status" value="1"/>
</dbReference>
<organism evidence="7">
    <name type="scientific">Laccaria bicolor (strain S238N-H82 / ATCC MYA-4686)</name>
    <name type="common">Bicoloured deceiver</name>
    <name type="synonym">Laccaria laccata var. bicolor</name>
    <dbReference type="NCBI Taxonomy" id="486041"/>
    <lineage>
        <taxon>Eukaryota</taxon>
        <taxon>Fungi</taxon>
        <taxon>Dikarya</taxon>
        <taxon>Basidiomycota</taxon>
        <taxon>Agaricomycotina</taxon>
        <taxon>Agaricomycetes</taxon>
        <taxon>Agaricomycetidae</taxon>
        <taxon>Agaricales</taxon>
        <taxon>Agaricineae</taxon>
        <taxon>Hydnangiaceae</taxon>
        <taxon>Laccaria</taxon>
    </lineage>
</organism>
<evidence type="ECO:0000256" key="4">
    <source>
        <dbReference type="PROSITE-ProRule" id="PRU00134"/>
    </source>
</evidence>